<proteinExistence type="predicted"/>
<dbReference type="PANTHER" id="PTHR11534:SF9">
    <property type="entry name" value="MYOGENIC-DETERMINATION PROTEIN"/>
    <property type="match status" value="1"/>
</dbReference>
<dbReference type="Gene3D" id="4.10.280.10">
    <property type="entry name" value="Helix-loop-helix DNA-binding domain"/>
    <property type="match status" value="1"/>
</dbReference>
<dbReference type="EMBL" id="JARPUR010000004">
    <property type="protein sequence ID" value="KAK4878008.1"/>
    <property type="molecule type" value="Genomic_DNA"/>
</dbReference>
<dbReference type="FunFam" id="4.10.280.10:FF:000005">
    <property type="entry name" value="Myogenic factor"/>
    <property type="match status" value="1"/>
</dbReference>
<comment type="caution">
    <text evidence="5">The sequence shown here is derived from an EMBL/GenBank/DDBJ whole genome shotgun (WGS) entry which is preliminary data.</text>
</comment>
<evidence type="ECO:0000313" key="5">
    <source>
        <dbReference type="EMBL" id="KAK4878008.1"/>
    </source>
</evidence>
<evidence type="ECO:0000313" key="6">
    <source>
        <dbReference type="Proteomes" id="UP001353858"/>
    </source>
</evidence>
<dbReference type="InterPro" id="IPR011598">
    <property type="entry name" value="bHLH_dom"/>
</dbReference>
<accession>A0AAN7SNC1</accession>
<evidence type="ECO:0000256" key="3">
    <source>
        <dbReference type="ARBA" id="ARBA00023242"/>
    </source>
</evidence>
<dbReference type="CDD" id="cd19699">
    <property type="entry name" value="bHLH_TS_dMYOD_like"/>
    <property type="match status" value="1"/>
</dbReference>
<keyword evidence="3" id="KW-0539">Nucleus</keyword>
<dbReference type="SUPFAM" id="SSF47459">
    <property type="entry name" value="HLH, helix-loop-helix DNA-binding domain"/>
    <property type="match status" value="1"/>
</dbReference>
<dbReference type="SMART" id="SM00520">
    <property type="entry name" value="BASIC"/>
    <property type="match status" value="1"/>
</dbReference>
<evidence type="ECO:0000256" key="2">
    <source>
        <dbReference type="ARBA" id="ARBA00023125"/>
    </source>
</evidence>
<reference evidence="6" key="1">
    <citation type="submission" date="2023-01" db="EMBL/GenBank/DDBJ databases">
        <title>Key to firefly adult light organ development and bioluminescence: homeobox transcription factors regulate luciferase expression and transportation to peroxisome.</title>
        <authorList>
            <person name="Fu X."/>
        </authorList>
    </citation>
    <scope>NUCLEOTIDE SEQUENCE [LARGE SCALE GENOMIC DNA]</scope>
</reference>
<dbReference type="Pfam" id="PF01586">
    <property type="entry name" value="Basic"/>
    <property type="match status" value="1"/>
</dbReference>
<dbReference type="PANTHER" id="PTHR11534">
    <property type="entry name" value="MYOGENIC FACTOR"/>
    <property type="match status" value="1"/>
</dbReference>
<keyword evidence="6" id="KW-1185">Reference proteome</keyword>
<dbReference type="Proteomes" id="UP001353858">
    <property type="component" value="Unassembled WGS sequence"/>
</dbReference>
<gene>
    <name evidence="5" type="ORF">RN001_010514</name>
</gene>
<dbReference type="InterPro" id="IPR036638">
    <property type="entry name" value="HLH_DNA-bd_sf"/>
</dbReference>
<dbReference type="GO" id="GO:0007517">
    <property type="term" value="P:muscle organ development"/>
    <property type="evidence" value="ECO:0007669"/>
    <property type="project" value="InterPro"/>
</dbReference>
<dbReference type="GO" id="GO:0000981">
    <property type="term" value="F:DNA-binding transcription factor activity, RNA polymerase II-specific"/>
    <property type="evidence" value="ECO:0007669"/>
    <property type="project" value="TreeGrafter"/>
</dbReference>
<dbReference type="PROSITE" id="PS50888">
    <property type="entry name" value="BHLH"/>
    <property type="match status" value="1"/>
</dbReference>
<feature type="domain" description="BHLH" evidence="4">
    <location>
        <begin position="163"/>
        <end position="214"/>
    </location>
</feature>
<evidence type="ECO:0000259" key="4">
    <source>
        <dbReference type="PROSITE" id="PS50888"/>
    </source>
</evidence>
<dbReference type="GO" id="GO:0005634">
    <property type="term" value="C:nucleus"/>
    <property type="evidence" value="ECO:0007669"/>
    <property type="project" value="UniProtKB-SubCell"/>
</dbReference>
<dbReference type="GO" id="GO:0000978">
    <property type="term" value="F:RNA polymerase II cis-regulatory region sequence-specific DNA binding"/>
    <property type="evidence" value="ECO:0007669"/>
    <property type="project" value="TreeGrafter"/>
</dbReference>
<sequence>MFVKKRISTKLAFINIKVLSRKDMNYEQTTNFIQRSNSYSMKAREKFLQYPNEHQFFANTNSNETKPLNPISYNSNYTNKFYKCYEASKKRSEKKSHRPASLDTTKCLKRDDYDSTESSIESDEDKELNHIFEPQNGNCINDGPRKCLAWACKACKKKTVTIDRRKAATLRERRRLRKVNEAFELLKKRSCNNPGQRLPKVEILRSAIEYIEYLEEVLQGSKNVADSSTPTSEYLNDHPQRYFNEKLHQFSEPLNKFSQTNNFDLVSTTSSLDCLNLIVQSITNPKVHHENNELL</sequence>
<dbReference type="SMART" id="SM00353">
    <property type="entry name" value="HLH"/>
    <property type="match status" value="1"/>
</dbReference>
<evidence type="ECO:0000256" key="1">
    <source>
        <dbReference type="ARBA" id="ARBA00004123"/>
    </source>
</evidence>
<dbReference type="GO" id="GO:0046983">
    <property type="term" value="F:protein dimerization activity"/>
    <property type="evidence" value="ECO:0007669"/>
    <property type="project" value="InterPro"/>
</dbReference>
<keyword evidence="2" id="KW-0238">DNA-binding</keyword>
<dbReference type="InterPro" id="IPR002546">
    <property type="entry name" value="MyoD_N"/>
</dbReference>
<name>A0AAN7SNC1_9COLE</name>
<dbReference type="InterPro" id="IPR039704">
    <property type="entry name" value="Myogenic_factor"/>
</dbReference>
<dbReference type="AlphaFoldDB" id="A0AAN7SNC1"/>
<dbReference type="Pfam" id="PF00010">
    <property type="entry name" value="HLH"/>
    <property type="match status" value="1"/>
</dbReference>
<organism evidence="5 6">
    <name type="scientific">Aquatica leii</name>
    <dbReference type="NCBI Taxonomy" id="1421715"/>
    <lineage>
        <taxon>Eukaryota</taxon>
        <taxon>Metazoa</taxon>
        <taxon>Ecdysozoa</taxon>
        <taxon>Arthropoda</taxon>
        <taxon>Hexapoda</taxon>
        <taxon>Insecta</taxon>
        <taxon>Pterygota</taxon>
        <taxon>Neoptera</taxon>
        <taxon>Endopterygota</taxon>
        <taxon>Coleoptera</taxon>
        <taxon>Polyphaga</taxon>
        <taxon>Elateriformia</taxon>
        <taxon>Elateroidea</taxon>
        <taxon>Lampyridae</taxon>
        <taxon>Luciolinae</taxon>
        <taxon>Aquatica</taxon>
    </lineage>
</organism>
<protein>
    <recommendedName>
        <fullName evidence="4">BHLH domain-containing protein</fullName>
    </recommendedName>
</protein>
<comment type="subcellular location">
    <subcellularLocation>
        <location evidence="1">Nucleus</location>
    </subcellularLocation>
</comment>
<dbReference type="GO" id="GO:0045663">
    <property type="term" value="P:positive regulation of myoblast differentiation"/>
    <property type="evidence" value="ECO:0007669"/>
    <property type="project" value="TreeGrafter"/>
</dbReference>